<feature type="region of interest" description="Disordered" evidence="10">
    <location>
        <begin position="418"/>
        <end position="451"/>
    </location>
</feature>
<dbReference type="InterPro" id="IPR035927">
    <property type="entry name" value="DUSP-like_sf"/>
</dbReference>
<dbReference type="InterPro" id="IPR000626">
    <property type="entry name" value="Ubiquitin-like_dom"/>
</dbReference>
<dbReference type="GO" id="GO:0004843">
    <property type="term" value="F:cysteine-type deubiquitinase activity"/>
    <property type="evidence" value="ECO:0007669"/>
    <property type="project" value="UniProtKB-EC"/>
</dbReference>
<dbReference type="PROSITE" id="PS00972">
    <property type="entry name" value="USP_1"/>
    <property type="match status" value="1"/>
</dbReference>
<evidence type="ECO:0000259" key="13">
    <source>
        <dbReference type="PROSITE" id="PS51283"/>
    </source>
</evidence>
<dbReference type="EC" id="3.4.19.12" evidence="4"/>
<dbReference type="Gene3D" id="3.10.20.90">
    <property type="entry name" value="Phosphatidylinositol 3-kinase Catalytic Subunit, Chain A, domain 1"/>
    <property type="match status" value="1"/>
</dbReference>
<feature type="compositionally biased region" description="Basic and acidic residues" evidence="10">
    <location>
        <begin position="896"/>
        <end position="906"/>
    </location>
</feature>
<dbReference type="STRING" id="64571.A0A1Y2GR89"/>
<evidence type="ECO:0000256" key="3">
    <source>
        <dbReference type="ARBA" id="ARBA00009085"/>
    </source>
</evidence>
<dbReference type="GO" id="GO:0016579">
    <property type="term" value="P:protein deubiquitination"/>
    <property type="evidence" value="ECO:0007669"/>
    <property type="project" value="InterPro"/>
</dbReference>
<dbReference type="SUPFAM" id="SSF54001">
    <property type="entry name" value="Cysteine proteinases"/>
    <property type="match status" value="1"/>
</dbReference>
<evidence type="ECO:0000313" key="14">
    <source>
        <dbReference type="EMBL" id="ORZ20055.1"/>
    </source>
</evidence>
<keyword evidence="9" id="KW-0539">Nucleus</keyword>
<gene>
    <name evidence="14" type="ORF">BCR41DRAFT_385627</name>
</gene>
<evidence type="ECO:0000256" key="2">
    <source>
        <dbReference type="ARBA" id="ARBA00004123"/>
    </source>
</evidence>
<dbReference type="PANTHER" id="PTHR24006">
    <property type="entry name" value="UBIQUITIN CARBOXYL-TERMINAL HYDROLASE"/>
    <property type="match status" value="1"/>
</dbReference>
<dbReference type="Pfam" id="PF06337">
    <property type="entry name" value="DUSP"/>
    <property type="match status" value="1"/>
</dbReference>
<dbReference type="AlphaFoldDB" id="A0A1Y2GR89"/>
<dbReference type="InterPro" id="IPR029071">
    <property type="entry name" value="Ubiquitin-like_domsf"/>
</dbReference>
<keyword evidence="15" id="KW-1185">Reference proteome</keyword>
<dbReference type="GeneID" id="33569534"/>
<keyword evidence="6" id="KW-0833">Ubl conjugation pathway</keyword>
<dbReference type="InterPro" id="IPR050164">
    <property type="entry name" value="Peptidase_C19"/>
</dbReference>
<dbReference type="Proteomes" id="UP000193648">
    <property type="component" value="Unassembled WGS sequence"/>
</dbReference>
<keyword evidence="7" id="KW-0378">Hydrolase</keyword>
<dbReference type="Gene3D" id="3.30.2230.10">
    <property type="entry name" value="DUSP-like"/>
    <property type="match status" value="1"/>
</dbReference>
<proteinExistence type="inferred from homology"/>
<dbReference type="InterPro" id="IPR006615">
    <property type="entry name" value="Pept_C19_DUSP"/>
</dbReference>
<dbReference type="GO" id="GO:0006508">
    <property type="term" value="P:proteolysis"/>
    <property type="evidence" value="ECO:0007669"/>
    <property type="project" value="UniProtKB-KW"/>
</dbReference>
<name>A0A1Y2GR89_9FUNG</name>
<dbReference type="PROSITE" id="PS51283">
    <property type="entry name" value="DUSP"/>
    <property type="match status" value="1"/>
</dbReference>
<comment type="similarity">
    <text evidence="3">Belongs to the peptidase C19 family.</text>
</comment>
<feature type="domain" description="DUSP" evidence="13">
    <location>
        <begin position="741"/>
        <end position="852"/>
    </location>
</feature>
<dbReference type="GO" id="GO:0004197">
    <property type="term" value="F:cysteine-type endopeptidase activity"/>
    <property type="evidence" value="ECO:0007669"/>
    <property type="project" value="InterPro"/>
</dbReference>
<dbReference type="GO" id="GO:0005634">
    <property type="term" value="C:nucleus"/>
    <property type="evidence" value="ECO:0007669"/>
    <property type="project" value="UniProtKB-SubCell"/>
</dbReference>
<evidence type="ECO:0000256" key="10">
    <source>
        <dbReference type="SAM" id="MobiDB-lite"/>
    </source>
</evidence>
<sequence length="1064" mass="120883">MALLGKKADKQWRFVGQEVTQLEDLTEEHIRAVYGLSPTTNNKHETMGNGSNEASNKSSSNSRFPYCGNHYTNLSSGNTQASREKSNSCSASRCKDGNPHCLNYMGQAQWESDDAFESYFAKVAVRQCPEPLKRQEDTPAGMKNLGATCYVNSLLQVWFHDLAFRDAIYRCRFQTNIDNSMNALYQLQLLFAHLNCGTKSYYNPQSLVTSLKLDTAMQQDAQEFCSLFMAQIDNQFKKQADGQLGNFINNQFQGRYSYHTQCKNCKKISVRDCTFYELLLNIKDNCTLLDCLEEFIEPEELLGADQYSCSTCGSLQDATRRVRIDKLPPVLNVQLMRFVYDSATWTKKKSKDTIRFPETIDFSELLGTKENAIYNLTAVLVHSGPSAHSGHFLAHVLNKESNKWFVLNDEEVRQFHGTKFDPESYSESEANPTSKKTSARNKGTNDQKSQNILSSRNAYMLTYTRSTAKCQIEPCKPPREALDIVLRDNTDHGNEINKYEQYKETLKSEFEKVCGERKAIYSCWDVNSDQQGQCYIATEELIKFIQQERNTCLKLDNSSIICEHGKLCPKAFTKSKRISEAAKELLVNKHQVEIAPMLTIHDFCGNCIRNIVQDKLYRIVHRRDVDEFERKSRGIKSPTIAWVSKLWLAEWLKASPRFHPSNGTAADDPNPMADPYKADIICPHRRLTVDKSKRKLINKAALDVLERVFGALNLPSSDATECTTCLDNFQPHVENIKEMTAKASFEKTELSELIMRGARIRQMETGRNYYAVSTTGFIKKWLDYIKKPAINLQPTMIDNSSLLCAHGQFMYDLENSTDAENEGDLYVINEGEWIYLQTMYGGGTPILIRQIEAMDSDMKPETTLPVLKVEPSVCLACRNERILDFTSTTLLIRLHSSDENRSKDNRSGAVAPPSQTLAPPSLQRVPSPTVFLNDTQSKRKNMFSTTSNLGMGTRRSKRSKVTKKSYKEIKLQVSKWETIMELKLKIMQKTNIVPLYQKLMYNNTELDQNESTIAEQEILPNAALDLIPFDQGMDDLDFDNFQDVAATPADAGGFGGTGLTEEWF</sequence>
<keyword evidence="8" id="KW-0788">Thiol protease</keyword>
<dbReference type="CDD" id="cd01795">
    <property type="entry name" value="Ubl_USP48"/>
    <property type="match status" value="1"/>
</dbReference>
<accession>A0A1Y2GR89</accession>
<dbReference type="PROSITE" id="PS50235">
    <property type="entry name" value="USP_3"/>
    <property type="match status" value="1"/>
</dbReference>
<dbReference type="SUPFAM" id="SSF54236">
    <property type="entry name" value="Ubiquitin-like"/>
    <property type="match status" value="1"/>
</dbReference>
<dbReference type="PROSITE" id="PS00973">
    <property type="entry name" value="USP_2"/>
    <property type="match status" value="1"/>
</dbReference>
<dbReference type="InterPro" id="IPR028889">
    <property type="entry name" value="USP"/>
</dbReference>
<feature type="region of interest" description="Disordered" evidence="10">
    <location>
        <begin position="37"/>
        <end position="61"/>
    </location>
</feature>
<evidence type="ECO:0000259" key="12">
    <source>
        <dbReference type="PROSITE" id="PS50235"/>
    </source>
</evidence>
<keyword evidence="5" id="KW-0645">Protease</keyword>
<dbReference type="InParanoid" id="A0A1Y2GR89"/>
<dbReference type="InterPro" id="IPR038765">
    <property type="entry name" value="Papain-like_cys_pep_sf"/>
</dbReference>
<dbReference type="Gene3D" id="3.90.70.10">
    <property type="entry name" value="Cysteine proteinases"/>
    <property type="match status" value="1"/>
</dbReference>
<dbReference type="PANTHER" id="PTHR24006:SF722">
    <property type="entry name" value="UBIQUITIN CARBOXYL-TERMINAL HYDROLASE 48"/>
    <property type="match status" value="1"/>
</dbReference>
<evidence type="ECO:0000256" key="4">
    <source>
        <dbReference type="ARBA" id="ARBA00012759"/>
    </source>
</evidence>
<dbReference type="Pfam" id="PF00443">
    <property type="entry name" value="UCH"/>
    <property type="match status" value="1"/>
</dbReference>
<dbReference type="GO" id="GO:0005829">
    <property type="term" value="C:cytosol"/>
    <property type="evidence" value="ECO:0007669"/>
    <property type="project" value="TreeGrafter"/>
</dbReference>
<feature type="compositionally biased region" description="Low complexity" evidence="10">
    <location>
        <begin position="49"/>
        <end position="61"/>
    </location>
</feature>
<evidence type="ECO:0000256" key="9">
    <source>
        <dbReference type="ARBA" id="ARBA00023242"/>
    </source>
</evidence>
<evidence type="ECO:0000256" key="6">
    <source>
        <dbReference type="ARBA" id="ARBA00022786"/>
    </source>
</evidence>
<feature type="compositionally biased region" description="Polar residues" evidence="10">
    <location>
        <begin position="913"/>
        <end position="928"/>
    </location>
</feature>
<evidence type="ECO:0000256" key="7">
    <source>
        <dbReference type="ARBA" id="ARBA00022801"/>
    </source>
</evidence>
<comment type="caution">
    <text evidence="14">The sequence shown here is derived from an EMBL/GenBank/DDBJ whole genome shotgun (WGS) entry which is preliminary data.</text>
</comment>
<comment type="subcellular location">
    <subcellularLocation>
        <location evidence="2">Nucleus</location>
    </subcellularLocation>
</comment>
<evidence type="ECO:0000256" key="1">
    <source>
        <dbReference type="ARBA" id="ARBA00000707"/>
    </source>
</evidence>
<protein>
    <recommendedName>
        <fullName evidence="4">ubiquitinyl hydrolase 1</fullName>
        <ecNumber evidence="4">3.4.19.12</ecNumber>
    </recommendedName>
</protein>
<feature type="domain" description="USP" evidence="12">
    <location>
        <begin position="140"/>
        <end position="466"/>
    </location>
</feature>
<dbReference type="InterPro" id="IPR018200">
    <property type="entry name" value="USP_CS"/>
</dbReference>
<dbReference type="EMBL" id="MCFF01000013">
    <property type="protein sequence ID" value="ORZ20055.1"/>
    <property type="molecule type" value="Genomic_DNA"/>
</dbReference>
<dbReference type="SUPFAM" id="SSF143791">
    <property type="entry name" value="DUSP-like"/>
    <property type="match status" value="1"/>
</dbReference>
<dbReference type="PROSITE" id="PS50053">
    <property type="entry name" value="UBIQUITIN_2"/>
    <property type="match status" value="1"/>
</dbReference>
<organism evidence="14 15">
    <name type="scientific">Lobosporangium transversale</name>
    <dbReference type="NCBI Taxonomy" id="64571"/>
    <lineage>
        <taxon>Eukaryota</taxon>
        <taxon>Fungi</taxon>
        <taxon>Fungi incertae sedis</taxon>
        <taxon>Mucoromycota</taxon>
        <taxon>Mortierellomycotina</taxon>
        <taxon>Mortierellomycetes</taxon>
        <taxon>Mortierellales</taxon>
        <taxon>Mortierellaceae</taxon>
        <taxon>Lobosporangium</taxon>
    </lineage>
</organism>
<evidence type="ECO:0000256" key="8">
    <source>
        <dbReference type="ARBA" id="ARBA00022807"/>
    </source>
</evidence>
<evidence type="ECO:0000259" key="11">
    <source>
        <dbReference type="PROSITE" id="PS50053"/>
    </source>
</evidence>
<dbReference type="InterPro" id="IPR001394">
    <property type="entry name" value="Peptidase_C19_UCH"/>
</dbReference>
<feature type="region of interest" description="Disordered" evidence="10">
    <location>
        <begin position="896"/>
        <end position="928"/>
    </location>
</feature>
<feature type="domain" description="Ubiquitin-like" evidence="11">
    <location>
        <begin position="959"/>
        <end position="1027"/>
    </location>
</feature>
<evidence type="ECO:0000256" key="5">
    <source>
        <dbReference type="ARBA" id="ARBA00022670"/>
    </source>
</evidence>
<dbReference type="RefSeq" id="XP_021882595.1">
    <property type="nucleotide sequence ID" value="XM_022027691.1"/>
</dbReference>
<comment type="catalytic activity">
    <reaction evidence="1">
        <text>Thiol-dependent hydrolysis of ester, thioester, amide, peptide and isopeptide bonds formed by the C-terminal Gly of ubiquitin (a 76-residue protein attached to proteins as an intracellular targeting signal).</text>
        <dbReference type="EC" id="3.4.19.12"/>
    </reaction>
</comment>
<dbReference type="Pfam" id="PF00240">
    <property type="entry name" value="ubiquitin"/>
    <property type="match status" value="1"/>
</dbReference>
<dbReference type="InterPro" id="IPR044743">
    <property type="entry name" value="Ubl_USP48"/>
</dbReference>
<evidence type="ECO:0000313" key="15">
    <source>
        <dbReference type="Proteomes" id="UP000193648"/>
    </source>
</evidence>
<dbReference type="OrthoDB" id="289038at2759"/>
<feature type="compositionally biased region" description="Polar residues" evidence="10">
    <location>
        <begin position="425"/>
        <end position="451"/>
    </location>
</feature>
<reference evidence="14 15" key="1">
    <citation type="submission" date="2016-07" db="EMBL/GenBank/DDBJ databases">
        <title>Pervasive Adenine N6-methylation of Active Genes in Fungi.</title>
        <authorList>
            <consortium name="DOE Joint Genome Institute"/>
            <person name="Mondo S.J."/>
            <person name="Dannebaum R.O."/>
            <person name="Kuo R.C."/>
            <person name="Labutti K."/>
            <person name="Haridas S."/>
            <person name="Kuo A."/>
            <person name="Salamov A."/>
            <person name="Ahrendt S.R."/>
            <person name="Lipzen A."/>
            <person name="Sullivan W."/>
            <person name="Andreopoulos W.B."/>
            <person name="Clum A."/>
            <person name="Lindquist E."/>
            <person name="Daum C."/>
            <person name="Ramamoorthy G.K."/>
            <person name="Gryganskyi A."/>
            <person name="Culley D."/>
            <person name="Magnuson J.K."/>
            <person name="James T.Y."/>
            <person name="O'Malley M.A."/>
            <person name="Stajich J.E."/>
            <person name="Spatafora J.W."/>
            <person name="Visel A."/>
            <person name="Grigoriev I.V."/>
        </authorList>
    </citation>
    <scope>NUCLEOTIDE SEQUENCE [LARGE SCALE GENOMIC DNA]</scope>
    <source>
        <strain evidence="14 15">NRRL 3116</strain>
    </source>
</reference>